<keyword evidence="2" id="KW-1185">Reference proteome</keyword>
<name>A0A0H2RJI7_9AGAM</name>
<organism evidence="1 2">
    <name type="scientific">Schizopora paradoxa</name>
    <dbReference type="NCBI Taxonomy" id="27342"/>
    <lineage>
        <taxon>Eukaryota</taxon>
        <taxon>Fungi</taxon>
        <taxon>Dikarya</taxon>
        <taxon>Basidiomycota</taxon>
        <taxon>Agaricomycotina</taxon>
        <taxon>Agaricomycetes</taxon>
        <taxon>Hymenochaetales</taxon>
        <taxon>Schizoporaceae</taxon>
        <taxon>Schizopora</taxon>
    </lineage>
</organism>
<dbReference type="AlphaFoldDB" id="A0A0H2RJI7"/>
<protein>
    <submittedName>
        <fullName evidence="1">Uncharacterized protein</fullName>
    </submittedName>
</protein>
<sequence>MKRLRHNYWHWCYSSKARRGSLTRRRRRPKAMSVHIASSRCVELFLFAVVLRRQINAYLALTGRIECLRASTSMHCPRQNSGPKIYFDGIFRELANCVVC</sequence>
<reference evidence="1 2" key="1">
    <citation type="submission" date="2015-04" db="EMBL/GenBank/DDBJ databases">
        <title>Complete genome sequence of Schizopora paradoxa KUC8140, a cosmopolitan wood degrader in East Asia.</title>
        <authorList>
            <consortium name="DOE Joint Genome Institute"/>
            <person name="Min B."/>
            <person name="Park H."/>
            <person name="Jang Y."/>
            <person name="Kim J.-J."/>
            <person name="Kim K.H."/>
            <person name="Pangilinan J."/>
            <person name="Lipzen A."/>
            <person name="Riley R."/>
            <person name="Grigoriev I.V."/>
            <person name="Spatafora J.W."/>
            <person name="Choi I.-G."/>
        </authorList>
    </citation>
    <scope>NUCLEOTIDE SEQUENCE [LARGE SCALE GENOMIC DNA]</scope>
    <source>
        <strain evidence="1 2">KUC8140</strain>
    </source>
</reference>
<gene>
    <name evidence="1" type="ORF">SCHPADRAFT_742114</name>
</gene>
<evidence type="ECO:0000313" key="1">
    <source>
        <dbReference type="EMBL" id="KLO04926.1"/>
    </source>
</evidence>
<dbReference type="Proteomes" id="UP000053477">
    <property type="component" value="Unassembled WGS sequence"/>
</dbReference>
<accession>A0A0H2RJI7</accession>
<proteinExistence type="predicted"/>
<dbReference type="InParanoid" id="A0A0H2RJI7"/>
<evidence type="ECO:0000313" key="2">
    <source>
        <dbReference type="Proteomes" id="UP000053477"/>
    </source>
</evidence>
<dbReference type="EMBL" id="KQ086402">
    <property type="protein sequence ID" value="KLO04926.1"/>
    <property type="molecule type" value="Genomic_DNA"/>
</dbReference>